<dbReference type="Gene3D" id="3.30.420.10">
    <property type="entry name" value="Ribonuclease H-like superfamily/Ribonuclease H"/>
    <property type="match status" value="1"/>
</dbReference>
<proteinExistence type="predicted"/>
<dbReference type="EMBL" id="NBSK02000001">
    <property type="protein sequence ID" value="KAJ0225172.1"/>
    <property type="molecule type" value="Genomic_DNA"/>
</dbReference>
<dbReference type="AlphaFoldDB" id="A0A9R1WEC2"/>
<gene>
    <name evidence="2" type="ORF">LSAT_V11C100043430</name>
</gene>
<evidence type="ECO:0000259" key="1">
    <source>
        <dbReference type="Pfam" id="PF24964"/>
    </source>
</evidence>
<dbReference type="InterPro" id="IPR036397">
    <property type="entry name" value="RNaseH_sf"/>
</dbReference>
<evidence type="ECO:0000313" key="2">
    <source>
        <dbReference type="EMBL" id="KAJ0225172.1"/>
    </source>
</evidence>
<accession>A0A9R1WEC2</accession>
<dbReference type="GO" id="GO:0003676">
    <property type="term" value="F:nucleic acid binding"/>
    <property type="evidence" value="ECO:0007669"/>
    <property type="project" value="InterPro"/>
</dbReference>
<evidence type="ECO:0000313" key="3">
    <source>
        <dbReference type="Proteomes" id="UP000235145"/>
    </source>
</evidence>
<sequence length="131" mass="15640">MHRRITEGVFRPHTNTIKTTLTQDNKRARLEFCLSNVTLLSLFSPNPTFYDMFNVVHIYENWFYMSKPSKYQYLLQESLDGELKKGYVGEVASLFSTVSCIWRQCKIKFTTDCRLVYLQICQWLLEGKWYK</sequence>
<keyword evidence="3" id="KW-1185">Reference proteome</keyword>
<name>A0A9R1WEC2_LACSA</name>
<dbReference type="Pfam" id="PF24964">
    <property type="entry name" value="DUF7769"/>
    <property type="match status" value="1"/>
</dbReference>
<dbReference type="PANTHER" id="PTHR47169:SF2">
    <property type="entry name" value="OS01G0541250 PROTEIN"/>
    <property type="match status" value="1"/>
</dbReference>
<dbReference type="InterPro" id="IPR056671">
    <property type="entry name" value="DUF7769"/>
</dbReference>
<dbReference type="Proteomes" id="UP000235145">
    <property type="component" value="Unassembled WGS sequence"/>
</dbReference>
<dbReference type="PANTHER" id="PTHR47169">
    <property type="entry name" value="OS01G0541250 PROTEIN"/>
    <property type="match status" value="1"/>
</dbReference>
<feature type="domain" description="DUF7769" evidence="1">
    <location>
        <begin position="71"/>
        <end position="106"/>
    </location>
</feature>
<organism evidence="2 3">
    <name type="scientific">Lactuca sativa</name>
    <name type="common">Garden lettuce</name>
    <dbReference type="NCBI Taxonomy" id="4236"/>
    <lineage>
        <taxon>Eukaryota</taxon>
        <taxon>Viridiplantae</taxon>
        <taxon>Streptophyta</taxon>
        <taxon>Embryophyta</taxon>
        <taxon>Tracheophyta</taxon>
        <taxon>Spermatophyta</taxon>
        <taxon>Magnoliopsida</taxon>
        <taxon>eudicotyledons</taxon>
        <taxon>Gunneridae</taxon>
        <taxon>Pentapetalae</taxon>
        <taxon>asterids</taxon>
        <taxon>campanulids</taxon>
        <taxon>Asterales</taxon>
        <taxon>Asteraceae</taxon>
        <taxon>Cichorioideae</taxon>
        <taxon>Cichorieae</taxon>
        <taxon>Lactucinae</taxon>
        <taxon>Lactuca</taxon>
    </lineage>
</organism>
<protein>
    <recommendedName>
        <fullName evidence="1">DUF7769 domain-containing protein</fullName>
    </recommendedName>
</protein>
<reference evidence="2 3" key="1">
    <citation type="journal article" date="2017" name="Nat. Commun.">
        <title>Genome assembly with in vitro proximity ligation data and whole-genome triplication in lettuce.</title>
        <authorList>
            <person name="Reyes-Chin-Wo S."/>
            <person name="Wang Z."/>
            <person name="Yang X."/>
            <person name="Kozik A."/>
            <person name="Arikit S."/>
            <person name="Song C."/>
            <person name="Xia L."/>
            <person name="Froenicke L."/>
            <person name="Lavelle D.O."/>
            <person name="Truco M.J."/>
            <person name="Xia R."/>
            <person name="Zhu S."/>
            <person name="Xu C."/>
            <person name="Xu H."/>
            <person name="Xu X."/>
            <person name="Cox K."/>
            <person name="Korf I."/>
            <person name="Meyers B.C."/>
            <person name="Michelmore R.W."/>
        </authorList>
    </citation>
    <scope>NUCLEOTIDE SEQUENCE [LARGE SCALE GENOMIC DNA]</scope>
    <source>
        <strain evidence="3">cv. Salinas</strain>
        <tissue evidence="2">Seedlings</tissue>
    </source>
</reference>
<comment type="caution">
    <text evidence="2">The sequence shown here is derived from an EMBL/GenBank/DDBJ whole genome shotgun (WGS) entry which is preliminary data.</text>
</comment>